<name>C7LTS9_DESBD</name>
<dbReference type="HOGENOM" id="CLU_1335729_0_0_7"/>
<evidence type="ECO:0000256" key="1">
    <source>
        <dbReference type="SAM" id="MobiDB-lite"/>
    </source>
</evidence>
<proteinExistence type="predicted"/>
<feature type="region of interest" description="Disordered" evidence="1">
    <location>
        <begin position="164"/>
        <end position="205"/>
    </location>
</feature>
<evidence type="ECO:0000313" key="3">
    <source>
        <dbReference type="Proteomes" id="UP000002216"/>
    </source>
</evidence>
<gene>
    <name evidence="2" type="ordered locus">Dbac_0237</name>
</gene>
<feature type="compositionally biased region" description="Low complexity" evidence="1">
    <location>
        <begin position="174"/>
        <end position="187"/>
    </location>
</feature>
<protein>
    <submittedName>
        <fullName evidence="2">Uncharacterized protein</fullName>
    </submittedName>
</protein>
<keyword evidence="3" id="KW-1185">Reference proteome</keyword>
<organism evidence="2 3">
    <name type="scientific">Desulfomicrobium baculatum (strain DSM 4028 / VKM B-1378 / X)</name>
    <name type="common">Desulfovibrio baculatus</name>
    <dbReference type="NCBI Taxonomy" id="525897"/>
    <lineage>
        <taxon>Bacteria</taxon>
        <taxon>Pseudomonadati</taxon>
        <taxon>Thermodesulfobacteriota</taxon>
        <taxon>Desulfovibrionia</taxon>
        <taxon>Desulfovibrionales</taxon>
        <taxon>Desulfomicrobiaceae</taxon>
        <taxon>Desulfomicrobium</taxon>
    </lineage>
</organism>
<dbReference type="Proteomes" id="UP000002216">
    <property type="component" value="Chromosome"/>
</dbReference>
<sequence>MFIKGGAGCQLKKWFFFLPGSVSLGGGRGGCLFVFFCVTTPVGGIRARAAGTPSLASYCFPALRFGHSAALRTANGREANDAWLSQTAATSCPAPADRLEAMRKGDRKDETVGANPLSLKGFFHKNRSLTHKACSSASSRSKPHFARAGCLRVWPFVENSPPAKEGCPKGGVVASSSFSASQRLSAGSGQGLPELLRWPRNASRP</sequence>
<evidence type="ECO:0000313" key="2">
    <source>
        <dbReference type="EMBL" id="ACU88364.1"/>
    </source>
</evidence>
<dbReference type="AlphaFoldDB" id="C7LTS9"/>
<reference evidence="2 3" key="1">
    <citation type="journal article" date="2009" name="Stand. Genomic Sci.">
        <title>Complete genome sequence of Desulfomicrobium baculatum type strain (X).</title>
        <authorList>
            <person name="Copeland A."/>
            <person name="Spring S."/>
            <person name="Goker M."/>
            <person name="Schneider S."/>
            <person name="Lapidus A."/>
            <person name="Del Rio T.G."/>
            <person name="Tice H."/>
            <person name="Cheng J.F."/>
            <person name="Chen F."/>
            <person name="Nolan M."/>
            <person name="Bruce D."/>
            <person name="Goodwin L."/>
            <person name="Pitluck S."/>
            <person name="Ivanova N."/>
            <person name="Mavrommatis K."/>
            <person name="Ovchinnikova G."/>
            <person name="Pati A."/>
            <person name="Chen A."/>
            <person name="Palaniappan K."/>
            <person name="Land M."/>
            <person name="Hauser L."/>
            <person name="Chang Y.J."/>
            <person name="Jeffries C.C."/>
            <person name="Meincke L."/>
            <person name="Sims D."/>
            <person name="Brettin T."/>
            <person name="Detter J.C."/>
            <person name="Han C."/>
            <person name="Chain P."/>
            <person name="Bristow J."/>
            <person name="Eisen J.A."/>
            <person name="Markowitz V."/>
            <person name="Hugenholtz P."/>
            <person name="Kyrpides N.C."/>
            <person name="Klenk H.P."/>
            <person name="Lucas S."/>
        </authorList>
    </citation>
    <scope>NUCLEOTIDE SEQUENCE [LARGE SCALE GENOMIC DNA]</scope>
    <source>
        <strain evidence="3">DSM 4028 / VKM B-1378 / X</strain>
    </source>
</reference>
<dbReference type="EMBL" id="CP001629">
    <property type="protein sequence ID" value="ACU88364.1"/>
    <property type="molecule type" value="Genomic_DNA"/>
</dbReference>
<accession>C7LTS9</accession>
<dbReference type="KEGG" id="dba:Dbac_0237"/>